<sequence>MRVGLMIAGVSVVVSGCALPPGTYDLRPAYRAAVPDGIARLTDCEGVTEEICDCRSGGLKAELPTPSIGQFDRGYDVLADRLQAGDTLPVAERTAIEAVFTNIAAEVERTCQFFDPDGNPFALDAPRLDADGAAQGADDAEMASGKDVAAPPLARPVAVPPPANEAPAAPRPVLQDQPRQPSAETAPQPPAGVPAVTADRPDDGRIEARERPTSTSPQTAVPVPSTPPSRPAGPPDAPPAGVPAVTADRPAPVPPTPPSDSEDPIIPEEPEDPNLERRGLRL</sequence>
<evidence type="ECO:0000313" key="3">
    <source>
        <dbReference type="Proteomes" id="UP000001302"/>
    </source>
</evidence>
<feature type="compositionally biased region" description="Basic and acidic residues" evidence="1">
    <location>
        <begin position="199"/>
        <end position="212"/>
    </location>
</feature>
<name>E0TFU9_PARBH</name>
<dbReference type="STRING" id="314260.PB2503_05197"/>
<dbReference type="PROSITE" id="PS51257">
    <property type="entry name" value="PROKAR_LIPOPROTEIN"/>
    <property type="match status" value="1"/>
</dbReference>
<dbReference type="EMBL" id="CP002156">
    <property type="protein sequence ID" value="ADM09114.1"/>
    <property type="molecule type" value="Genomic_DNA"/>
</dbReference>
<reference evidence="2 3" key="2">
    <citation type="journal article" date="2011" name="J. Bacteriol.">
        <title>Complete genome sequence of strain HTCC2503T of Parvularcula bermudensis, the type species of the order "Parvularculales" in the class Alphaproteobacteria.</title>
        <authorList>
            <person name="Oh H.M."/>
            <person name="Kang I."/>
            <person name="Vergin K.L."/>
            <person name="Kang D."/>
            <person name="Rhee K.H."/>
            <person name="Giovannoni S.J."/>
            <person name="Cho J.C."/>
        </authorList>
    </citation>
    <scope>NUCLEOTIDE SEQUENCE [LARGE SCALE GENOMIC DNA]</scope>
    <source>
        <strain evidence="3">ATCC BAA-594 / HTCC2503 / KCTC 12087</strain>
    </source>
</reference>
<evidence type="ECO:0000313" key="2">
    <source>
        <dbReference type="EMBL" id="ADM09114.1"/>
    </source>
</evidence>
<feature type="region of interest" description="Disordered" evidence="1">
    <location>
        <begin position="152"/>
        <end position="282"/>
    </location>
</feature>
<dbReference type="HOGENOM" id="CLU_986403_0_0_5"/>
<gene>
    <name evidence="2" type="ordered locus">PB2503_05197</name>
</gene>
<feature type="compositionally biased region" description="Low complexity" evidence="1">
    <location>
        <begin position="213"/>
        <end position="223"/>
    </location>
</feature>
<evidence type="ECO:0000256" key="1">
    <source>
        <dbReference type="SAM" id="MobiDB-lite"/>
    </source>
</evidence>
<organism evidence="2 3">
    <name type="scientific">Parvularcula bermudensis (strain ATCC BAA-594 / HTCC2503 / KCTC 12087)</name>
    <dbReference type="NCBI Taxonomy" id="314260"/>
    <lineage>
        <taxon>Bacteria</taxon>
        <taxon>Pseudomonadati</taxon>
        <taxon>Pseudomonadota</taxon>
        <taxon>Alphaproteobacteria</taxon>
        <taxon>Parvularculales</taxon>
        <taxon>Parvularculaceae</taxon>
        <taxon>Parvularcula</taxon>
    </lineage>
</organism>
<protein>
    <submittedName>
        <fullName evidence="2">ATP synthase subunit C</fullName>
    </submittedName>
</protein>
<dbReference type="AlphaFoldDB" id="E0TFU9"/>
<feature type="compositionally biased region" description="Acidic residues" evidence="1">
    <location>
        <begin position="260"/>
        <end position="273"/>
    </location>
</feature>
<accession>E0TFU9</accession>
<reference evidence="3" key="1">
    <citation type="submission" date="2010-08" db="EMBL/GenBank/DDBJ databases">
        <title>Genome sequence of Parvularcula bermudensis HTCC2503.</title>
        <authorList>
            <person name="Kang D.-M."/>
            <person name="Oh H.-M."/>
            <person name="Cho J.-C."/>
        </authorList>
    </citation>
    <scope>NUCLEOTIDE SEQUENCE [LARGE SCALE GENOMIC DNA]</scope>
    <source>
        <strain evidence="3">ATCC BAA-594 / HTCC2503 / KCTC 12087</strain>
    </source>
</reference>
<dbReference type="KEGG" id="pbr:PB2503_05197"/>
<dbReference type="Proteomes" id="UP000001302">
    <property type="component" value="Chromosome"/>
</dbReference>
<dbReference type="OrthoDB" id="9991129at2"/>
<dbReference type="RefSeq" id="WP_013300088.1">
    <property type="nucleotide sequence ID" value="NC_014414.1"/>
</dbReference>
<keyword evidence="3" id="KW-1185">Reference proteome</keyword>
<proteinExistence type="predicted"/>
<feature type="compositionally biased region" description="Pro residues" evidence="1">
    <location>
        <begin position="224"/>
        <end position="241"/>
    </location>
</feature>